<evidence type="ECO:0000313" key="2">
    <source>
        <dbReference type="EMBL" id="AGP41364.1"/>
    </source>
</evidence>
<protein>
    <recommendedName>
        <fullName evidence="4">F5/8 type C domain-containing protein</fullName>
    </recommendedName>
</protein>
<evidence type="ECO:0008006" key="4">
    <source>
        <dbReference type="Google" id="ProtNLM"/>
    </source>
</evidence>
<accession>S4Y901</accession>
<keyword evidence="1" id="KW-0732">Signal</keyword>
<gene>
    <name evidence="2" type="ORF">SCE1572_46890</name>
</gene>
<dbReference type="STRING" id="1254432.SCE1572_46890"/>
<dbReference type="Proteomes" id="UP000014803">
    <property type="component" value="Chromosome"/>
</dbReference>
<sequence length="194" mass="20588">MIMKTILRLASASMFGLLSAACIADPTWDPEGEPIDEVEEIEEAGEALVCSSIGSTVVTHSCNHTTAGPFGAVTASASQSFTNASPNVNETHKWWTVTLPGSGSSFQGTVKFRYGFTDDYVIFLKDPDVSVTVLDSVGDAVTKTYDIAVSGCSNITRAIGVTLTANATYRFTLSDTTATQELLIERQNGCNAID</sequence>
<organism evidence="2 3">
    <name type="scientific">Sorangium cellulosum So0157-2</name>
    <dbReference type="NCBI Taxonomy" id="1254432"/>
    <lineage>
        <taxon>Bacteria</taxon>
        <taxon>Pseudomonadati</taxon>
        <taxon>Myxococcota</taxon>
        <taxon>Polyangia</taxon>
        <taxon>Polyangiales</taxon>
        <taxon>Polyangiaceae</taxon>
        <taxon>Sorangium</taxon>
    </lineage>
</organism>
<feature type="chain" id="PRO_5004534174" description="F5/8 type C domain-containing protein" evidence="1">
    <location>
        <begin position="25"/>
        <end position="194"/>
    </location>
</feature>
<proteinExistence type="predicted"/>
<dbReference type="PROSITE" id="PS51257">
    <property type="entry name" value="PROKAR_LIPOPROTEIN"/>
    <property type="match status" value="1"/>
</dbReference>
<reference evidence="2 3" key="1">
    <citation type="journal article" date="2013" name="Sci. Rep.">
        <title>Extraordinary expansion of a Sorangium cellulosum genome from an alkaline milieu.</title>
        <authorList>
            <person name="Han K."/>
            <person name="Li Z.F."/>
            <person name="Peng R."/>
            <person name="Zhu L.P."/>
            <person name="Zhou T."/>
            <person name="Wang L.G."/>
            <person name="Li S.G."/>
            <person name="Zhang X.B."/>
            <person name="Hu W."/>
            <person name="Wu Z.H."/>
            <person name="Qin N."/>
            <person name="Li Y.Z."/>
        </authorList>
    </citation>
    <scope>NUCLEOTIDE SEQUENCE [LARGE SCALE GENOMIC DNA]</scope>
    <source>
        <strain evidence="2 3">So0157-2</strain>
    </source>
</reference>
<dbReference type="eggNOG" id="ENOG5030IWK">
    <property type="taxonomic scope" value="Bacteria"/>
</dbReference>
<evidence type="ECO:0000256" key="1">
    <source>
        <dbReference type="SAM" id="SignalP"/>
    </source>
</evidence>
<evidence type="ECO:0000313" key="3">
    <source>
        <dbReference type="Proteomes" id="UP000014803"/>
    </source>
</evidence>
<dbReference type="AlphaFoldDB" id="S4Y901"/>
<dbReference type="HOGENOM" id="CLU_1401656_0_0_7"/>
<dbReference type="RefSeq" id="WP_020741216.1">
    <property type="nucleotide sequence ID" value="NC_021658.1"/>
</dbReference>
<name>S4Y901_SORCE</name>
<dbReference type="PATRIC" id="fig|1254432.3.peg.10604"/>
<feature type="signal peptide" evidence="1">
    <location>
        <begin position="1"/>
        <end position="24"/>
    </location>
</feature>
<dbReference type="KEGG" id="scu:SCE1572_46890"/>
<dbReference type="EMBL" id="CP003969">
    <property type="protein sequence ID" value="AGP41364.1"/>
    <property type="molecule type" value="Genomic_DNA"/>
</dbReference>